<evidence type="ECO:0000313" key="4">
    <source>
        <dbReference type="EMBL" id="OAA59165.1"/>
    </source>
</evidence>
<dbReference type="STRING" id="1081102.A0A167S2D7"/>
<dbReference type="Gene3D" id="3.30.160.20">
    <property type="match status" value="1"/>
</dbReference>
<dbReference type="GO" id="GO:0070126">
    <property type="term" value="P:mitochondrial translational termination"/>
    <property type="evidence" value="ECO:0007669"/>
    <property type="project" value="TreeGrafter"/>
</dbReference>
<feature type="compositionally biased region" description="Basic residues" evidence="2">
    <location>
        <begin position="175"/>
        <end position="192"/>
    </location>
</feature>
<dbReference type="EMBL" id="AZHD01000011">
    <property type="protein sequence ID" value="OAA59165.1"/>
    <property type="molecule type" value="Genomic_DNA"/>
</dbReference>
<organism evidence="4 5">
    <name type="scientific">Niveomyces insectorum RCEF 264</name>
    <dbReference type="NCBI Taxonomy" id="1081102"/>
    <lineage>
        <taxon>Eukaryota</taxon>
        <taxon>Fungi</taxon>
        <taxon>Dikarya</taxon>
        <taxon>Ascomycota</taxon>
        <taxon>Pezizomycotina</taxon>
        <taxon>Sordariomycetes</taxon>
        <taxon>Hypocreomycetidae</taxon>
        <taxon>Hypocreales</taxon>
        <taxon>Cordycipitaceae</taxon>
        <taxon>Niveomyces</taxon>
    </lineage>
</organism>
<dbReference type="OrthoDB" id="270639at2759"/>
<proteinExistence type="inferred from homology"/>
<dbReference type="Proteomes" id="UP000076874">
    <property type="component" value="Unassembled WGS sequence"/>
</dbReference>
<dbReference type="InterPro" id="IPR045853">
    <property type="entry name" value="Pep_chain_release_fac_I_sf"/>
</dbReference>
<dbReference type="InterPro" id="IPR052104">
    <property type="entry name" value="Mito_Release_Factor_mL62"/>
</dbReference>
<reference evidence="4 5" key="1">
    <citation type="journal article" date="2016" name="Genome Biol. Evol.">
        <title>Divergent and convergent evolution of fungal pathogenicity.</title>
        <authorList>
            <person name="Shang Y."/>
            <person name="Xiao G."/>
            <person name="Zheng P."/>
            <person name="Cen K."/>
            <person name="Zhan S."/>
            <person name="Wang C."/>
        </authorList>
    </citation>
    <scope>NUCLEOTIDE SEQUENCE [LARGE SCALE GENOMIC DNA]</scope>
    <source>
        <strain evidence="4 5">RCEF 264</strain>
    </source>
</reference>
<accession>A0A167S2D7</accession>
<dbReference type="PANTHER" id="PTHR11075:SF54">
    <property type="entry name" value="LARGE RIBOSOMAL SUBUNIT PROTEIN ML62"/>
    <property type="match status" value="1"/>
</dbReference>
<name>A0A167S2D7_9HYPO</name>
<feature type="domain" description="Prokaryotic-type class I peptide chain release factors" evidence="3">
    <location>
        <begin position="69"/>
        <end position="191"/>
    </location>
</feature>
<evidence type="ECO:0000259" key="3">
    <source>
        <dbReference type="Pfam" id="PF00472"/>
    </source>
</evidence>
<dbReference type="AlphaFoldDB" id="A0A167S2D7"/>
<dbReference type="GO" id="GO:0004045">
    <property type="term" value="F:peptidyl-tRNA hydrolase activity"/>
    <property type="evidence" value="ECO:0007669"/>
    <property type="project" value="TreeGrafter"/>
</dbReference>
<sequence>MLGGLFRKPARPLFAGPHSRVLAATLVTTRPGSRRYQAFDTGLDPDDVAAARQWRQAFEPAVLPQGSTTFSRSSGPGGQHVNKTESKATTAWPVAELLGVVPKLLHAALRSSRYYAKTNDSLVLQAQTQRSRGANADQNRRKLYEELLRMYEATVPGEASPETRDKYEAVEKAFHANRIREKKKQGSKKQSRRGGGFEG</sequence>
<evidence type="ECO:0000313" key="5">
    <source>
        <dbReference type="Proteomes" id="UP000076874"/>
    </source>
</evidence>
<dbReference type="InterPro" id="IPR000352">
    <property type="entry name" value="Pep_chain_release_fac_I"/>
</dbReference>
<keyword evidence="5" id="KW-1185">Reference proteome</keyword>
<feature type="region of interest" description="Disordered" evidence="2">
    <location>
        <begin position="174"/>
        <end position="199"/>
    </location>
</feature>
<dbReference type="Pfam" id="PF00472">
    <property type="entry name" value="RF-1"/>
    <property type="match status" value="1"/>
</dbReference>
<comment type="caution">
    <text evidence="4">The sequence shown here is derived from an EMBL/GenBank/DDBJ whole genome shotgun (WGS) entry which is preliminary data.</text>
</comment>
<protein>
    <submittedName>
        <fullName evidence="4">Peptide chain release factor class I/class II</fullName>
    </submittedName>
</protein>
<gene>
    <name evidence="4" type="ORF">SPI_06367</name>
</gene>
<dbReference type="PANTHER" id="PTHR11075">
    <property type="entry name" value="PEPTIDE CHAIN RELEASE FACTOR"/>
    <property type="match status" value="1"/>
</dbReference>
<dbReference type="SUPFAM" id="SSF75620">
    <property type="entry name" value="Release factor"/>
    <property type="match status" value="1"/>
</dbReference>
<dbReference type="GO" id="GO:0005762">
    <property type="term" value="C:mitochondrial large ribosomal subunit"/>
    <property type="evidence" value="ECO:0007669"/>
    <property type="project" value="TreeGrafter"/>
</dbReference>
<comment type="similarity">
    <text evidence="1">Belongs to the prokaryotic/mitochondrial release factor family.</text>
</comment>
<evidence type="ECO:0000256" key="2">
    <source>
        <dbReference type="SAM" id="MobiDB-lite"/>
    </source>
</evidence>
<dbReference type="GO" id="GO:0016150">
    <property type="term" value="F:translation release factor activity, codon nonspecific"/>
    <property type="evidence" value="ECO:0007669"/>
    <property type="project" value="TreeGrafter"/>
</dbReference>
<evidence type="ECO:0000256" key="1">
    <source>
        <dbReference type="ARBA" id="ARBA00010835"/>
    </source>
</evidence>